<sequence length="83" mass="9435">MKNMIAFGDQPESFFVFEYVKTNDAFQCSFSDLQFLHSGVSKGSRFGFSFTGVEDDDAKLTLFAKTTFLCSYEHQQTSYDAIN</sequence>
<evidence type="ECO:0000313" key="2">
    <source>
        <dbReference type="Proteomes" id="UP000235145"/>
    </source>
</evidence>
<name>A0A9R1VY79_LACSA</name>
<reference evidence="1 2" key="1">
    <citation type="journal article" date="2017" name="Nat. Commun.">
        <title>Genome assembly with in vitro proximity ligation data and whole-genome triplication in lettuce.</title>
        <authorList>
            <person name="Reyes-Chin-Wo S."/>
            <person name="Wang Z."/>
            <person name="Yang X."/>
            <person name="Kozik A."/>
            <person name="Arikit S."/>
            <person name="Song C."/>
            <person name="Xia L."/>
            <person name="Froenicke L."/>
            <person name="Lavelle D.O."/>
            <person name="Truco M.J."/>
            <person name="Xia R."/>
            <person name="Zhu S."/>
            <person name="Xu C."/>
            <person name="Xu H."/>
            <person name="Xu X."/>
            <person name="Cox K."/>
            <person name="Korf I."/>
            <person name="Meyers B.C."/>
            <person name="Michelmore R.W."/>
        </authorList>
    </citation>
    <scope>NUCLEOTIDE SEQUENCE [LARGE SCALE GENOMIC DNA]</scope>
    <source>
        <strain evidence="2">cv. Salinas</strain>
        <tissue evidence="1">Seedlings</tissue>
    </source>
</reference>
<comment type="caution">
    <text evidence="1">The sequence shown here is derived from an EMBL/GenBank/DDBJ whole genome shotgun (WGS) entry which is preliminary data.</text>
</comment>
<proteinExistence type="predicted"/>
<protein>
    <submittedName>
        <fullName evidence="1">Uncharacterized protein</fullName>
    </submittedName>
</protein>
<organism evidence="1 2">
    <name type="scientific">Lactuca sativa</name>
    <name type="common">Garden lettuce</name>
    <dbReference type="NCBI Taxonomy" id="4236"/>
    <lineage>
        <taxon>Eukaryota</taxon>
        <taxon>Viridiplantae</taxon>
        <taxon>Streptophyta</taxon>
        <taxon>Embryophyta</taxon>
        <taxon>Tracheophyta</taxon>
        <taxon>Spermatophyta</taxon>
        <taxon>Magnoliopsida</taxon>
        <taxon>eudicotyledons</taxon>
        <taxon>Gunneridae</taxon>
        <taxon>Pentapetalae</taxon>
        <taxon>asterids</taxon>
        <taxon>campanulids</taxon>
        <taxon>Asterales</taxon>
        <taxon>Asteraceae</taxon>
        <taxon>Cichorioideae</taxon>
        <taxon>Cichorieae</taxon>
        <taxon>Lactucinae</taxon>
        <taxon>Lactuca</taxon>
    </lineage>
</organism>
<dbReference type="EMBL" id="NBSK02000004">
    <property type="protein sequence ID" value="KAJ0213117.1"/>
    <property type="molecule type" value="Genomic_DNA"/>
</dbReference>
<dbReference type="AlphaFoldDB" id="A0A9R1VY79"/>
<evidence type="ECO:0000313" key="1">
    <source>
        <dbReference type="EMBL" id="KAJ0213117.1"/>
    </source>
</evidence>
<accession>A0A9R1VY79</accession>
<keyword evidence="2" id="KW-1185">Reference proteome</keyword>
<gene>
    <name evidence="1" type="ORF">LSAT_V11C400211010</name>
</gene>
<dbReference type="Proteomes" id="UP000235145">
    <property type="component" value="Unassembled WGS sequence"/>
</dbReference>